<protein>
    <submittedName>
        <fullName evidence="1">WbqC-like protein</fullName>
    </submittedName>
</protein>
<organism evidence="1 2">
    <name type="scientific">Leeuwenhoekiella aequorea</name>
    <dbReference type="NCBI Taxonomy" id="283736"/>
    <lineage>
        <taxon>Bacteria</taxon>
        <taxon>Pseudomonadati</taxon>
        <taxon>Bacteroidota</taxon>
        <taxon>Flavobacteriia</taxon>
        <taxon>Flavobacteriales</taxon>
        <taxon>Flavobacteriaceae</taxon>
        <taxon>Leeuwenhoekiella</taxon>
    </lineage>
</organism>
<proteinExistence type="predicted"/>
<evidence type="ECO:0000313" key="2">
    <source>
        <dbReference type="Proteomes" id="UP000289238"/>
    </source>
</evidence>
<accession>A0A4Q0PAN8</accession>
<dbReference type="AlphaFoldDB" id="A0A4Q0PAN8"/>
<gene>
    <name evidence="1" type="ORF">DSM00_1132</name>
</gene>
<comment type="caution">
    <text evidence="1">The sequence shown here is derived from an EMBL/GenBank/DDBJ whole genome shotgun (WGS) entry which is preliminary data.</text>
</comment>
<dbReference type="Pfam" id="PF08889">
    <property type="entry name" value="WbqC"/>
    <property type="match status" value="2"/>
</dbReference>
<dbReference type="InterPro" id="IPR014985">
    <property type="entry name" value="WbqC"/>
</dbReference>
<dbReference type="EMBL" id="QOVM01000002">
    <property type="protein sequence ID" value="RXG23518.1"/>
    <property type="molecule type" value="Genomic_DNA"/>
</dbReference>
<keyword evidence="2" id="KW-1185">Reference proteome</keyword>
<sequence length="219" mass="26116">MLIKVSLQIYTNMNIIISPTYFPDILSFAAMVQADTIMLEVSENYQKQSYRSRMYIATSNGRLLLNIPILHSKKKERKKIEDTYIENSFLWQRQHWRSLVIAYRTSPFFEFYEDDIYPLFHKEYNSLLEFNIDSIKYLQELLDIDLTISYTSSYEDNYADKIDLRYFADGKRKNKTEIAPYRQVFEEKNGFIPYLSVLDLLFNHGPEAITYLQNVDLKL</sequence>
<reference evidence="1 2" key="1">
    <citation type="submission" date="2018-07" db="EMBL/GenBank/DDBJ databases">
        <title>Leeuwenhoekiella genomics.</title>
        <authorList>
            <person name="Tahon G."/>
            <person name="Willems A."/>
        </authorList>
    </citation>
    <scope>NUCLEOTIDE SEQUENCE [LARGE SCALE GENOMIC DNA]</scope>
    <source>
        <strain evidence="1 2">LMG 22550</strain>
    </source>
</reference>
<name>A0A4Q0PAN8_9FLAO</name>
<evidence type="ECO:0000313" key="1">
    <source>
        <dbReference type="EMBL" id="RXG23518.1"/>
    </source>
</evidence>
<dbReference type="Proteomes" id="UP000289238">
    <property type="component" value="Unassembled WGS sequence"/>
</dbReference>